<comment type="similarity">
    <text evidence="7">Belongs to the gmhB family.</text>
</comment>
<dbReference type="InterPro" id="IPR036412">
    <property type="entry name" value="HAD-like_sf"/>
</dbReference>
<evidence type="ECO:0000256" key="6">
    <source>
        <dbReference type="ARBA" id="ARBA00031828"/>
    </source>
</evidence>
<keyword evidence="10" id="KW-0862">Zinc</keyword>
<feature type="site" description="Stabilizes the phosphoryl group" evidence="9">
    <location>
        <position position="103"/>
    </location>
</feature>
<evidence type="ECO:0000256" key="10">
    <source>
        <dbReference type="PIRSR" id="PIRSR004682-4"/>
    </source>
</evidence>
<keyword evidence="4 7" id="KW-0378">Hydrolase</keyword>
<proteinExistence type="inferred from homology"/>
<keyword evidence="3 10" id="KW-0479">Metal-binding</keyword>
<dbReference type="Proteomes" id="UP000254572">
    <property type="component" value="Unassembled WGS sequence"/>
</dbReference>
<feature type="binding site" evidence="10">
    <location>
        <position position="12"/>
    </location>
    <ligand>
        <name>Mg(2+)</name>
        <dbReference type="ChEBI" id="CHEBI:18420"/>
    </ligand>
</feature>
<dbReference type="Gene3D" id="3.40.50.1000">
    <property type="entry name" value="HAD superfamily/HAD-like"/>
    <property type="match status" value="1"/>
</dbReference>
<feature type="binding site" evidence="10">
    <location>
        <position position="92"/>
    </location>
    <ligand>
        <name>Zn(2+)</name>
        <dbReference type="ChEBI" id="CHEBI:29105"/>
    </ligand>
</feature>
<dbReference type="InterPro" id="IPR006549">
    <property type="entry name" value="HAD-SF_hydro_IIIA"/>
</dbReference>
<feature type="binding site" evidence="10">
    <location>
        <position position="14"/>
    </location>
    <ligand>
        <name>Mg(2+)</name>
        <dbReference type="ChEBI" id="CHEBI:18420"/>
    </ligand>
</feature>
<organism evidence="11 12">
    <name type="scientific">Cardiobacterium valvarum</name>
    <dbReference type="NCBI Taxonomy" id="194702"/>
    <lineage>
        <taxon>Bacteria</taxon>
        <taxon>Pseudomonadati</taxon>
        <taxon>Pseudomonadota</taxon>
        <taxon>Gammaproteobacteria</taxon>
        <taxon>Cardiobacteriales</taxon>
        <taxon>Cardiobacteriaceae</taxon>
        <taxon>Cardiobacterium</taxon>
    </lineage>
</organism>
<evidence type="ECO:0000313" key="11">
    <source>
        <dbReference type="EMBL" id="SUX18462.1"/>
    </source>
</evidence>
<dbReference type="OrthoDB" id="9788272at2"/>
<dbReference type="PIRSF" id="PIRSF004682">
    <property type="entry name" value="GmhB"/>
    <property type="match status" value="1"/>
</dbReference>
<dbReference type="InterPro" id="IPR004446">
    <property type="entry name" value="Heptose_bisP_phosphatase"/>
</dbReference>
<feature type="site" description="Contributes to substrate recognition" evidence="9">
    <location>
        <position position="102"/>
    </location>
</feature>
<feature type="active site" description="Proton donor" evidence="8">
    <location>
        <position position="14"/>
    </location>
</feature>
<evidence type="ECO:0000256" key="8">
    <source>
        <dbReference type="PIRSR" id="PIRSR004682-1"/>
    </source>
</evidence>
<reference evidence="11 12" key="1">
    <citation type="submission" date="2018-06" db="EMBL/GenBank/DDBJ databases">
        <authorList>
            <consortium name="Pathogen Informatics"/>
            <person name="Doyle S."/>
        </authorList>
    </citation>
    <scope>NUCLEOTIDE SEQUENCE [LARGE SCALE GENOMIC DNA]</scope>
    <source>
        <strain evidence="11 12">NCTC13294</strain>
    </source>
</reference>
<comment type="subcellular location">
    <subcellularLocation>
        <location evidence="1 7">Cytoplasm</location>
    </subcellularLocation>
</comment>
<dbReference type="AlphaFoldDB" id="A0A381DYN3"/>
<evidence type="ECO:0000256" key="7">
    <source>
        <dbReference type="PIRNR" id="PIRNR004682"/>
    </source>
</evidence>
<dbReference type="SUPFAM" id="SSF56784">
    <property type="entry name" value="HAD-like"/>
    <property type="match status" value="1"/>
</dbReference>
<dbReference type="InterPro" id="IPR006543">
    <property type="entry name" value="Histidinol-phos"/>
</dbReference>
<evidence type="ECO:0000256" key="3">
    <source>
        <dbReference type="ARBA" id="ARBA00022723"/>
    </source>
</evidence>
<name>A0A381DYN3_9GAMM</name>
<dbReference type="EMBL" id="UFUW01000001">
    <property type="protein sequence ID" value="SUX18462.1"/>
    <property type="molecule type" value="Genomic_DNA"/>
</dbReference>
<dbReference type="GO" id="GO:0016791">
    <property type="term" value="F:phosphatase activity"/>
    <property type="evidence" value="ECO:0007669"/>
    <property type="project" value="InterPro"/>
</dbReference>
<comment type="cofactor">
    <cofactor evidence="10">
        <name>Zn(2+)</name>
        <dbReference type="ChEBI" id="CHEBI:29105"/>
    </cofactor>
</comment>
<keyword evidence="10" id="KW-0460">Magnesium</keyword>
<keyword evidence="2 7" id="KW-0963">Cytoplasm</keyword>
<evidence type="ECO:0000256" key="2">
    <source>
        <dbReference type="ARBA" id="ARBA00022490"/>
    </source>
</evidence>
<dbReference type="GO" id="GO:0005975">
    <property type="term" value="P:carbohydrate metabolic process"/>
    <property type="evidence" value="ECO:0007669"/>
    <property type="project" value="InterPro"/>
</dbReference>
<feature type="site" description="Stabilizes the phosphoryl group" evidence="9">
    <location>
        <position position="53"/>
    </location>
</feature>
<dbReference type="NCBIfam" id="TIGR01656">
    <property type="entry name" value="Histidinol-ppas"/>
    <property type="match status" value="1"/>
</dbReference>
<protein>
    <recommendedName>
        <fullName evidence="6 7">D,D-heptose 1,7-bisphosphate phosphatase</fullName>
        <ecNumber evidence="7">3.1.3.-</ecNumber>
    </recommendedName>
</protein>
<comment type="cofactor">
    <cofactor evidence="10">
        <name>Mg(2+)</name>
        <dbReference type="ChEBI" id="CHEBI:18420"/>
    </cofactor>
</comment>
<evidence type="ECO:0000256" key="4">
    <source>
        <dbReference type="ARBA" id="ARBA00022801"/>
    </source>
</evidence>
<dbReference type="InterPro" id="IPR023214">
    <property type="entry name" value="HAD_sf"/>
</dbReference>
<accession>A0A381DYN3</accession>
<dbReference type="NCBIfam" id="TIGR01662">
    <property type="entry name" value="HAD-SF-IIIA"/>
    <property type="match status" value="1"/>
</dbReference>
<evidence type="ECO:0000256" key="5">
    <source>
        <dbReference type="ARBA" id="ARBA00023277"/>
    </source>
</evidence>
<dbReference type="PANTHER" id="PTHR42891:SF1">
    <property type="entry name" value="D-GLYCERO-BETA-D-MANNO-HEPTOSE-1,7-BISPHOSPHATE 7-PHOSPHATASE"/>
    <property type="match status" value="1"/>
</dbReference>
<evidence type="ECO:0000256" key="9">
    <source>
        <dbReference type="PIRSR" id="PIRSR004682-3"/>
    </source>
</evidence>
<gene>
    <name evidence="11" type="primary">gmhB</name>
    <name evidence="11" type="ORF">NCTC13294_00275</name>
</gene>
<feature type="active site" description="Nucleophile" evidence="8">
    <location>
        <position position="12"/>
    </location>
</feature>
<dbReference type="EC" id="3.1.3.-" evidence="7"/>
<evidence type="ECO:0000313" key="12">
    <source>
        <dbReference type="Proteomes" id="UP000254572"/>
    </source>
</evidence>
<sequence length="184" mass="19882">MINMDKKLVLFDRDGVLNEAGRITRPEELRLLSNALRGIARLTQAGIRVGICTNQGGIAHGALDEAALARIHDKLRLVAREFGGHIDRIVHCASADSDHPLRKPNPGMLLDQARHFGLADLNGVPFVGDNLVDVQAAQAAGAVPVLVRTGHGKNTAHKHRAALRDVLSYPNVETAVNHWLKEAA</sequence>
<feature type="binding site" evidence="10">
    <location>
        <position position="129"/>
    </location>
    <ligand>
        <name>Mg(2+)</name>
        <dbReference type="ChEBI" id="CHEBI:18420"/>
    </ligand>
</feature>
<dbReference type="RefSeq" id="WP_115610591.1">
    <property type="nucleotide sequence ID" value="NZ_JBHLZC010000001.1"/>
</dbReference>
<dbReference type="Pfam" id="PF13242">
    <property type="entry name" value="Hydrolase_like"/>
    <property type="match status" value="1"/>
</dbReference>
<keyword evidence="5 7" id="KW-0119">Carbohydrate metabolism</keyword>
<keyword evidence="12" id="KW-1185">Reference proteome</keyword>
<evidence type="ECO:0000256" key="1">
    <source>
        <dbReference type="ARBA" id="ARBA00004496"/>
    </source>
</evidence>
<dbReference type="GO" id="GO:0005737">
    <property type="term" value="C:cytoplasm"/>
    <property type="evidence" value="ECO:0007669"/>
    <property type="project" value="UniProtKB-SubCell"/>
</dbReference>
<dbReference type="GO" id="GO:0046872">
    <property type="term" value="F:metal ion binding"/>
    <property type="evidence" value="ECO:0007669"/>
    <property type="project" value="UniProtKB-KW"/>
</dbReference>
<dbReference type="PANTHER" id="PTHR42891">
    <property type="entry name" value="D-GLYCERO-BETA-D-MANNO-HEPTOSE-1,7-BISPHOSPHATE 7-PHOSPHATASE"/>
    <property type="match status" value="1"/>
</dbReference>